<feature type="domain" description="DUF7722" evidence="1">
    <location>
        <begin position="80"/>
        <end position="125"/>
    </location>
</feature>
<gene>
    <name evidence="2" type="ORF">G4B88_010569</name>
</gene>
<evidence type="ECO:0000259" key="1">
    <source>
        <dbReference type="Pfam" id="PF24847"/>
    </source>
</evidence>
<dbReference type="AlphaFoldDB" id="A0A7J6G885"/>
<organism evidence="2 3">
    <name type="scientific">Cannabis sativa</name>
    <name type="common">Hemp</name>
    <name type="synonym">Marijuana</name>
    <dbReference type="NCBI Taxonomy" id="3483"/>
    <lineage>
        <taxon>Eukaryota</taxon>
        <taxon>Viridiplantae</taxon>
        <taxon>Streptophyta</taxon>
        <taxon>Embryophyta</taxon>
        <taxon>Tracheophyta</taxon>
        <taxon>Spermatophyta</taxon>
        <taxon>Magnoliopsida</taxon>
        <taxon>eudicotyledons</taxon>
        <taxon>Gunneridae</taxon>
        <taxon>Pentapetalae</taxon>
        <taxon>rosids</taxon>
        <taxon>fabids</taxon>
        <taxon>Rosales</taxon>
        <taxon>Cannabaceae</taxon>
        <taxon>Cannabis</taxon>
    </lineage>
</organism>
<dbReference type="PANTHER" id="PTHR33513">
    <property type="entry name" value="OS06G0523300 PROTEIN"/>
    <property type="match status" value="1"/>
</dbReference>
<name>A0A7J6G885_CANSA</name>
<reference evidence="2 3" key="1">
    <citation type="journal article" date="2020" name="bioRxiv">
        <title>Sequence and annotation of 42 cannabis genomes reveals extensive copy number variation in cannabinoid synthesis and pathogen resistance genes.</title>
        <authorList>
            <person name="Mckernan K.J."/>
            <person name="Helbert Y."/>
            <person name="Kane L.T."/>
            <person name="Ebling H."/>
            <person name="Zhang L."/>
            <person name="Liu B."/>
            <person name="Eaton Z."/>
            <person name="Mclaughlin S."/>
            <person name="Kingan S."/>
            <person name="Baybayan P."/>
            <person name="Concepcion G."/>
            <person name="Jordan M."/>
            <person name="Riva A."/>
            <person name="Barbazuk W."/>
            <person name="Harkins T."/>
        </authorList>
    </citation>
    <scope>NUCLEOTIDE SEQUENCE [LARGE SCALE GENOMIC DNA]</scope>
    <source>
        <strain evidence="3">cv. Jamaican Lion 4</strain>
        <tissue evidence="2">Leaf</tissue>
    </source>
</reference>
<evidence type="ECO:0000313" key="3">
    <source>
        <dbReference type="Proteomes" id="UP000583929"/>
    </source>
</evidence>
<comment type="caution">
    <text evidence="2">The sequence shown here is derived from an EMBL/GenBank/DDBJ whole genome shotgun (WGS) entry which is preliminary data.</text>
</comment>
<dbReference type="PANTHER" id="PTHR33513:SF2">
    <property type="match status" value="1"/>
</dbReference>
<sequence>MAALRWVVHSACHVLGYTTKDTNSCTPSNQMASTVGYPNHQANIVNGDHHDQVKSLQVNSITKEGLSSNYPSGFQMPLHYPRYSKADYEKMDEWRLDTLLMEYGLNFKGTLYEKREYAKGAFLWPDQY</sequence>
<accession>A0A7J6G885</accession>
<dbReference type="Pfam" id="PF24847">
    <property type="entry name" value="DUF7722"/>
    <property type="match status" value="1"/>
</dbReference>
<dbReference type="EMBL" id="JAATIQ010000130">
    <property type="protein sequence ID" value="KAF4379175.1"/>
    <property type="molecule type" value="Genomic_DNA"/>
</dbReference>
<keyword evidence="3" id="KW-1185">Reference proteome</keyword>
<protein>
    <recommendedName>
        <fullName evidence="1">DUF7722 domain-containing protein</fullName>
    </recommendedName>
</protein>
<proteinExistence type="predicted"/>
<dbReference type="InterPro" id="IPR056139">
    <property type="entry name" value="DUF7722"/>
</dbReference>
<dbReference type="Proteomes" id="UP000583929">
    <property type="component" value="Unassembled WGS sequence"/>
</dbReference>
<evidence type="ECO:0000313" key="2">
    <source>
        <dbReference type="EMBL" id="KAF4379175.1"/>
    </source>
</evidence>